<dbReference type="RefSeq" id="XP_025377966.1">
    <property type="nucleotide sequence ID" value="XM_025525049.1"/>
</dbReference>
<dbReference type="AlphaFoldDB" id="A0A316YQ29"/>
<feature type="compositionally biased region" description="Low complexity" evidence="1">
    <location>
        <begin position="186"/>
        <end position="207"/>
    </location>
</feature>
<feature type="compositionally biased region" description="Basic and acidic residues" evidence="1">
    <location>
        <begin position="25"/>
        <end position="45"/>
    </location>
</feature>
<feature type="region of interest" description="Disordered" evidence="1">
    <location>
        <begin position="1"/>
        <end position="53"/>
    </location>
</feature>
<dbReference type="Proteomes" id="UP000245768">
    <property type="component" value="Unassembled WGS sequence"/>
</dbReference>
<protein>
    <submittedName>
        <fullName evidence="2">Uncharacterized protein</fullName>
    </submittedName>
</protein>
<feature type="compositionally biased region" description="Polar residues" evidence="1">
    <location>
        <begin position="8"/>
        <end position="22"/>
    </location>
</feature>
<keyword evidence="3" id="KW-1185">Reference proteome</keyword>
<evidence type="ECO:0000313" key="2">
    <source>
        <dbReference type="EMBL" id="PWN90768.1"/>
    </source>
</evidence>
<dbReference type="EMBL" id="KZ819636">
    <property type="protein sequence ID" value="PWN90768.1"/>
    <property type="molecule type" value="Genomic_DNA"/>
</dbReference>
<evidence type="ECO:0000313" key="3">
    <source>
        <dbReference type="Proteomes" id="UP000245768"/>
    </source>
</evidence>
<gene>
    <name evidence="2" type="ORF">FA10DRAFT_301971</name>
</gene>
<organism evidence="2 3">
    <name type="scientific">Acaromyces ingoldii</name>
    <dbReference type="NCBI Taxonomy" id="215250"/>
    <lineage>
        <taxon>Eukaryota</taxon>
        <taxon>Fungi</taxon>
        <taxon>Dikarya</taxon>
        <taxon>Basidiomycota</taxon>
        <taxon>Ustilaginomycotina</taxon>
        <taxon>Exobasidiomycetes</taxon>
        <taxon>Exobasidiales</taxon>
        <taxon>Cryptobasidiaceae</taxon>
        <taxon>Acaromyces</taxon>
    </lineage>
</organism>
<accession>A0A316YQ29</accession>
<sequence>MMPESSRFPLTSPVTMTGSGVMSISERRASKQRSLDGIKRKRDVDGAVEEEDEDDFGLVFSASHDAEAPKRQRLYQGNSQTKAAFFTMPLGSSSLDHRPIYRAPTIDEQRAWMSDSRAGTSPNSSNEDEMDVEPCAAPERNHASSSLWMGIAGDVEMAVEKKPTSMMEEYEFPSAMLRLEVSTPTGHPHPYGSSSTGSSSPSSPMGHAWHGKRSQLGAAYFDLLP</sequence>
<dbReference type="InParanoid" id="A0A316YQ29"/>
<feature type="region of interest" description="Disordered" evidence="1">
    <location>
        <begin position="181"/>
        <end position="210"/>
    </location>
</feature>
<name>A0A316YQ29_9BASI</name>
<reference evidence="2 3" key="1">
    <citation type="journal article" date="2018" name="Mol. Biol. Evol.">
        <title>Broad Genomic Sampling Reveals a Smut Pathogenic Ancestry of the Fungal Clade Ustilaginomycotina.</title>
        <authorList>
            <person name="Kijpornyongpan T."/>
            <person name="Mondo S.J."/>
            <person name="Barry K."/>
            <person name="Sandor L."/>
            <person name="Lee J."/>
            <person name="Lipzen A."/>
            <person name="Pangilinan J."/>
            <person name="LaButti K."/>
            <person name="Hainaut M."/>
            <person name="Henrissat B."/>
            <person name="Grigoriev I.V."/>
            <person name="Spatafora J.W."/>
            <person name="Aime M.C."/>
        </authorList>
    </citation>
    <scope>NUCLEOTIDE SEQUENCE [LARGE SCALE GENOMIC DNA]</scope>
    <source>
        <strain evidence="2 3">MCA 4198</strain>
    </source>
</reference>
<proteinExistence type="predicted"/>
<dbReference type="GeneID" id="37046965"/>
<evidence type="ECO:0000256" key="1">
    <source>
        <dbReference type="SAM" id="MobiDB-lite"/>
    </source>
</evidence>